<evidence type="ECO:0000256" key="7">
    <source>
        <dbReference type="ARBA" id="ARBA00023237"/>
    </source>
</evidence>
<dbReference type="EMBL" id="JBHSMU010000007">
    <property type="protein sequence ID" value="MFC5459476.1"/>
    <property type="molecule type" value="Genomic_DNA"/>
</dbReference>
<comment type="similarity">
    <text evidence="2">Belongs to the outer membrane factor (OMF) (TC 1.B.17) family.</text>
</comment>
<dbReference type="PANTHER" id="PTHR30026:SF20">
    <property type="entry name" value="OUTER MEMBRANE PROTEIN TOLC"/>
    <property type="match status" value="1"/>
</dbReference>
<dbReference type="InterPro" id="IPR003423">
    <property type="entry name" value="OMP_efflux"/>
</dbReference>
<evidence type="ECO:0000256" key="1">
    <source>
        <dbReference type="ARBA" id="ARBA00004442"/>
    </source>
</evidence>
<name>A0ABW0L2C6_9BURK</name>
<dbReference type="SUPFAM" id="SSF56954">
    <property type="entry name" value="Outer membrane efflux proteins (OEP)"/>
    <property type="match status" value="1"/>
</dbReference>
<evidence type="ECO:0000256" key="5">
    <source>
        <dbReference type="ARBA" id="ARBA00022692"/>
    </source>
</evidence>
<evidence type="ECO:0000256" key="2">
    <source>
        <dbReference type="ARBA" id="ARBA00007613"/>
    </source>
</evidence>
<keyword evidence="11" id="KW-1185">Reference proteome</keyword>
<accession>A0ABW0L2C6</accession>
<organism evidence="10 11">
    <name type="scientific">Massilia niabensis</name>
    <dbReference type="NCBI Taxonomy" id="544910"/>
    <lineage>
        <taxon>Bacteria</taxon>
        <taxon>Pseudomonadati</taxon>
        <taxon>Pseudomonadota</taxon>
        <taxon>Betaproteobacteria</taxon>
        <taxon>Burkholderiales</taxon>
        <taxon>Oxalobacteraceae</taxon>
        <taxon>Telluria group</taxon>
        <taxon>Massilia</taxon>
    </lineage>
</organism>
<comment type="caution">
    <text evidence="10">The sequence shown here is derived from an EMBL/GenBank/DDBJ whole genome shotgun (WGS) entry which is preliminary data.</text>
</comment>
<sequence>MQKSLIAMLLASAFVSLNAHAIDLVQVYQQALANDATFASARATLAAGRERVTQGRAGLLPTVGLSGAVTRDDSDFSPFNEGETVVVGGVPTLVRAGGSNLTTNEYTLALSQPLFRWDRWQTYEQSKLAQAIAEAQFAQAQQDLITRVAQAYFDVLSAQDTLESTRAQKSAVTEQLASAKRNFEVGTQTITDTHEAQAAYDLVVAQEFAAVNDLDNKRSALQAIIGTEPGALAPLQSGVTLAPPQPALVDPWVSSAESQNYGVTVSQLTLESAKRDIKRNRAGHLPTLDLVAASSRRDTGGRVQNSSGDSRSNSIGVQWSVPIFNGFAVTSRVRESIALEDRARNDLEATRRNAALQARQAFLGVNSGLAQVKALQAAEVSSQSALESNKLGYQVGVRINIDVLNAQRQLYSTRTDLARARYNTILNGLRLKAASGSLRETDLLPVNNLLQK</sequence>
<gene>
    <name evidence="10" type="ORF">ACFPN5_06610</name>
</gene>
<evidence type="ECO:0000313" key="10">
    <source>
        <dbReference type="EMBL" id="MFC5459476.1"/>
    </source>
</evidence>
<dbReference type="Gene3D" id="1.20.1600.10">
    <property type="entry name" value="Outer membrane efflux proteins (OEP)"/>
    <property type="match status" value="1"/>
</dbReference>
<evidence type="ECO:0000313" key="11">
    <source>
        <dbReference type="Proteomes" id="UP001596050"/>
    </source>
</evidence>
<dbReference type="NCBIfam" id="TIGR01844">
    <property type="entry name" value="type_I_sec_TolC"/>
    <property type="match status" value="1"/>
</dbReference>
<dbReference type="Pfam" id="PF02321">
    <property type="entry name" value="OEP"/>
    <property type="match status" value="2"/>
</dbReference>
<evidence type="ECO:0000256" key="8">
    <source>
        <dbReference type="SAM" id="MobiDB-lite"/>
    </source>
</evidence>
<keyword evidence="3" id="KW-0813">Transport</keyword>
<protein>
    <submittedName>
        <fullName evidence="10">TolC family outer membrane protein</fullName>
    </submittedName>
</protein>
<reference evidence="11" key="1">
    <citation type="journal article" date="2019" name="Int. J. Syst. Evol. Microbiol.">
        <title>The Global Catalogue of Microorganisms (GCM) 10K type strain sequencing project: providing services to taxonomists for standard genome sequencing and annotation.</title>
        <authorList>
            <consortium name="The Broad Institute Genomics Platform"/>
            <consortium name="The Broad Institute Genome Sequencing Center for Infectious Disease"/>
            <person name="Wu L."/>
            <person name="Ma J."/>
        </authorList>
    </citation>
    <scope>NUCLEOTIDE SEQUENCE [LARGE SCALE GENOMIC DNA]</scope>
    <source>
        <strain evidence="11">KACC 12649</strain>
    </source>
</reference>
<keyword evidence="5" id="KW-0812">Transmembrane</keyword>
<keyword evidence="4" id="KW-1134">Transmembrane beta strand</keyword>
<feature type="chain" id="PRO_5047540066" evidence="9">
    <location>
        <begin position="22"/>
        <end position="452"/>
    </location>
</feature>
<proteinExistence type="inferred from homology"/>
<feature type="signal peptide" evidence="9">
    <location>
        <begin position="1"/>
        <end position="21"/>
    </location>
</feature>
<evidence type="ECO:0000256" key="3">
    <source>
        <dbReference type="ARBA" id="ARBA00022448"/>
    </source>
</evidence>
<feature type="compositionally biased region" description="Polar residues" evidence="8">
    <location>
        <begin position="302"/>
        <end position="313"/>
    </location>
</feature>
<feature type="region of interest" description="Disordered" evidence="8">
    <location>
        <begin position="294"/>
        <end position="313"/>
    </location>
</feature>
<comment type="subcellular location">
    <subcellularLocation>
        <location evidence="1">Cell outer membrane</location>
    </subcellularLocation>
</comment>
<keyword evidence="6" id="KW-0472">Membrane</keyword>
<dbReference type="RefSeq" id="WP_379781382.1">
    <property type="nucleotide sequence ID" value="NZ_JBHSMU010000007.1"/>
</dbReference>
<evidence type="ECO:0000256" key="9">
    <source>
        <dbReference type="SAM" id="SignalP"/>
    </source>
</evidence>
<evidence type="ECO:0000256" key="6">
    <source>
        <dbReference type="ARBA" id="ARBA00023136"/>
    </source>
</evidence>
<dbReference type="InterPro" id="IPR051906">
    <property type="entry name" value="TolC-like"/>
</dbReference>
<dbReference type="PANTHER" id="PTHR30026">
    <property type="entry name" value="OUTER MEMBRANE PROTEIN TOLC"/>
    <property type="match status" value="1"/>
</dbReference>
<dbReference type="InterPro" id="IPR010130">
    <property type="entry name" value="T1SS_OMP_TolC"/>
</dbReference>
<dbReference type="Proteomes" id="UP001596050">
    <property type="component" value="Unassembled WGS sequence"/>
</dbReference>
<evidence type="ECO:0000256" key="4">
    <source>
        <dbReference type="ARBA" id="ARBA00022452"/>
    </source>
</evidence>
<keyword evidence="9" id="KW-0732">Signal</keyword>
<keyword evidence="7" id="KW-0998">Cell outer membrane</keyword>